<dbReference type="PANTHER" id="PTHR14097">
    <property type="entry name" value="OXIDOREDUCTASE HTATIP2"/>
    <property type="match status" value="1"/>
</dbReference>
<name>A0A1G6GNZ8_9GAMM</name>
<dbReference type="PANTHER" id="PTHR14097:SF7">
    <property type="entry name" value="OXIDOREDUCTASE HTATIP2"/>
    <property type="match status" value="1"/>
</dbReference>
<dbReference type="SUPFAM" id="SSF51735">
    <property type="entry name" value="NAD(P)-binding Rossmann-fold domains"/>
    <property type="match status" value="1"/>
</dbReference>
<dbReference type="Gene3D" id="3.40.50.720">
    <property type="entry name" value="NAD(P)-binding Rossmann-like Domain"/>
    <property type="match status" value="1"/>
</dbReference>
<keyword evidence="2" id="KW-1185">Reference proteome</keyword>
<dbReference type="Proteomes" id="UP000242317">
    <property type="component" value="Unassembled WGS sequence"/>
</dbReference>
<dbReference type="AlphaFoldDB" id="A0A1G6GNZ8"/>
<organism evidence="1 2">
    <name type="scientific">Acinetobacter marinus</name>
    <dbReference type="NCBI Taxonomy" id="281375"/>
    <lineage>
        <taxon>Bacteria</taxon>
        <taxon>Pseudomonadati</taxon>
        <taxon>Pseudomonadota</taxon>
        <taxon>Gammaproteobacteria</taxon>
        <taxon>Moraxellales</taxon>
        <taxon>Moraxellaceae</taxon>
        <taxon>Acinetobacter</taxon>
    </lineage>
</organism>
<reference evidence="2" key="1">
    <citation type="submission" date="2016-09" db="EMBL/GenBank/DDBJ databases">
        <authorList>
            <person name="Varghese N."/>
            <person name="Submissions S."/>
        </authorList>
    </citation>
    <scope>NUCLEOTIDE SEQUENCE [LARGE SCALE GENOMIC DNA]</scope>
    <source>
        <strain evidence="2">ANC 3699</strain>
    </source>
</reference>
<accession>A0A1G6GNZ8</accession>
<dbReference type="InterPro" id="IPR014843">
    <property type="entry name" value="Him1/Fmp52"/>
</dbReference>
<protein>
    <submittedName>
        <fullName evidence="1">HIM1 protein</fullName>
    </submittedName>
</protein>
<evidence type="ECO:0000313" key="1">
    <source>
        <dbReference type="EMBL" id="SDB83730.1"/>
    </source>
</evidence>
<proteinExistence type="predicted"/>
<evidence type="ECO:0000313" key="2">
    <source>
        <dbReference type="Proteomes" id="UP000242317"/>
    </source>
</evidence>
<dbReference type="Pfam" id="PF08732">
    <property type="entry name" value="HIM1"/>
    <property type="match status" value="1"/>
</dbReference>
<dbReference type="InterPro" id="IPR036291">
    <property type="entry name" value="NAD(P)-bd_dom_sf"/>
</dbReference>
<dbReference type="EMBL" id="FMYK01000001">
    <property type="protein sequence ID" value="SDB83730.1"/>
    <property type="molecule type" value="Genomic_DNA"/>
</dbReference>
<gene>
    <name evidence="1" type="ORF">SAMN05421749_101228</name>
</gene>
<sequence>MNILLLGATGVVGQQVLSLALHHPRITKVYTPVRRLMPMEHDKLQQFQLDFAHIDAQLPSKLNLNDIDAVICALGTTMKQAGSKNAFRKVDYDFLLTFAKIAKENHISTYVLNSAMGADANSRIFYNQVKGELENALQQLHFPSLTLVRPGLIDGNRDEFRLGEKIMLKIMRPINGFLPKSWRLSPAQNIAKVLLQSALEQKLGVHIISADQLAE</sequence>
<dbReference type="RefSeq" id="WP_092614775.1">
    <property type="nucleotide sequence ID" value="NZ_FMYK01000001.1"/>
</dbReference>
<dbReference type="OrthoDB" id="9798632at2"/>